<protein>
    <submittedName>
        <fullName evidence="2">Uncharacterized protein</fullName>
    </submittedName>
</protein>
<proteinExistence type="predicted"/>
<reference evidence="2 3" key="1">
    <citation type="journal article" date="2017" name="Int. J. Syst. Evol. Microbiol.">
        <title>Ramlibacter alkalitolerans sp. nov., alkali-tolerant bacterium isolated from soil of ginseng.</title>
        <authorList>
            <person name="Lee D.H."/>
            <person name="Cha C.J."/>
        </authorList>
    </citation>
    <scope>NUCLEOTIDE SEQUENCE [LARGE SCALE GENOMIC DNA]</scope>
    <source>
        <strain evidence="2 3">KACC 19305</strain>
    </source>
</reference>
<sequence length="106" mass="11445">MNEQLKSMESPQPPAAAQPGPGAETQKPMRTVSDPREVAALVMQRMQHVSAKKDELDLAIKGLVDITKQLTRTYGEQLIAVEHLRRRVKALEAAAAGTAASGTPMQ</sequence>
<dbReference type="Proteomes" id="UP000622707">
    <property type="component" value="Unassembled WGS sequence"/>
</dbReference>
<feature type="region of interest" description="Disordered" evidence="1">
    <location>
        <begin position="1"/>
        <end position="35"/>
    </location>
</feature>
<gene>
    <name evidence="2" type="ORF">JI746_16865</name>
</gene>
<evidence type="ECO:0000256" key="1">
    <source>
        <dbReference type="SAM" id="MobiDB-lite"/>
    </source>
</evidence>
<keyword evidence="3" id="KW-1185">Reference proteome</keyword>
<name>A0ABS1JRB5_9BURK</name>
<evidence type="ECO:0000313" key="2">
    <source>
        <dbReference type="EMBL" id="MBL0426787.1"/>
    </source>
</evidence>
<dbReference type="RefSeq" id="WP_201691121.1">
    <property type="nucleotide sequence ID" value="NZ_JAEQND010000009.1"/>
</dbReference>
<comment type="caution">
    <text evidence="2">The sequence shown here is derived from an EMBL/GenBank/DDBJ whole genome shotgun (WGS) entry which is preliminary data.</text>
</comment>
<organism evidence="2 3">
    <name type="scientific">Ramlibacter alkalitolerans</name>
    <dbReference type="NCBI Taxonomy" id="2039631"/>
    <lineage>
        <taxon>Bacteria</taxon>
        <taxon>Pseudomonadati</taxon>
        <taxon>Pseudomonadota</taxon>
        <taxon>Betaproteobacteria</taxon>
        <taxon>Burkholderiales</taxon>
        <taxon>Comamonadaceae</taxon>
        <taxon>Ramlibacter</taxon>
    </lineage>
</organism>
<evidence type="ECO:0000313" key="3">
    <source>
        <dbReference type="Proteomes" id="UP000622707"/>
    </source>
</evidence>
<accession>A0ABS1JRB5</accession>
<feature type="compositionally biased region" description="Polar residues" evidence="1">
    <location>
        <begin position="1"/>
        <end position="10"/>
    </location>
</feature>
<dbReference type="EMBL" id="JAEQND010000009">
    <property type="protein sequence ID" value="MBL0426787.1"/>
    <property type="molecule type" value="Genomic_DNA"/>
</dbReference>